<evidence type="ECO:0000313" key="3">
    <source>
        <dbReference type="Proteomes" id="UP001418637"/>
    </source>
</evidence>
<sequence>MRKFILALPFMFVGAQASAACSSAEDMQAKAMEMMTVVQQLAQKNPTAAQEWSQKTMKAAQDMADSGIKPDDFDKACKFYDDLIADAKKGL</sequence>
<evidence type="ECO:0000313" key="2">
    <source>
        <dbReference type="EMBL" id="MEN3930076.1"/>
    </source>
</evidence>
<evidence type="ECO:0000256" key="1">
    <source>
        <dbReference type="SAM" id="SignalP"/>
    </source>
</evidence>
<accession>A0ABV0BIJ1</accession>
<keyword evidence="3" id="KW-1185">Reference proteome</keyword>
<comment type="caution">
    <text evidence="2">The sequence shown here is derived from an EMBL/GenBank/DDBJ whole genome shotgun (WGS) entry which is preliminary data.</text>
</comment>
<reference evidence="2 3" key="1">
    <citation type="submission" date="2024-04" db="EMBL/GenBank/DDBJ databases">
        <title>A novel species isolated from cricket.</title>
        <authorList>
            <person name="Wang H.-C."/>
        </authorList>
    </citation>
    <scope>NUCLEOTIDE SEQUENCE [LARGE SCALE GENOMIC DNA]</scope>
    <source>
        <strain evidence="2 3">WL0021</strain>
    </source>
</reference>
<feature type="signal peptide" evidence="1">
    <location>
        <begin position="1"/>
        <end position="19"/>
    </location>
</feature>
<dbReference type="Proteomes" id="UP001418637">
    <property type="component" value="Unassembled WGS sequence"/>
</dbReference>
<dbReference type="RefSeq" id="WP_346336050.1">
    <property type="nucleotide sequence ID" value="NZ_JBBYXI010000001.1"/>
</dbReference>
<keyword evidence="1" id="KW-0732">Signal</keyword>
<protein>
    <submittedName>
        <fullName evidence="2">Uncharacterized protein</fullName>
    </submittedName>
</protein>
<name>A0ABV0BIJ1_9HYPH</name>
<feature type="chain" id="PRO_5046160195" evidence="1">
    <location>
        <begin position="20"/>
        <end position="91"/>
    </location>
</feature>
<gene>
    <name evidence="2" type="ORF">WJT86_03250</name>
</gene>
<dbReference type="PROSITE" id="PS51257">
    <property type="entry name" value="PROKAR_LIPOPROTEIN"/>
    <property type="match status" value="1"/>
</dbReference>
<dbReference type="EMBL" id="JBBYXI010000001">
    <property type="protein sequence ID" value="MEN3930076.1"/>
    <property type="molecule type" value="Genomic_DNA"/>
</dbReference>
<organism evidence="2 3">
    <name type="scientific">Hohaiivirga grylli</name>
    <dbReference type="NCBI Taxonomy" id="3133970"/>
    <lineage>
        <taxon>Bacteria</taxon>
        <taxon>Pseudomonadati</taxon>
        <taxon>Pseudomonadota</taxon>
        <taxon>Alphaproteobacteria</taxon>
        <taxon>Hyphomicrobiales</taxon>
        <taxon>Methylobacteriaceae</taxon>
        <taxon>Hohaiivirga</taxon>
    </lineage>
</organism>
<proteinExistence type="predicted"/>